<keyword evidence="2" id="KW-0067">ATP-binding</keyword>
<keyword evidence="7" id="KW-1185">Reference proteome</keyword>
<evidence type="ECO:0000313" key="6">
    <source>
        <dbReference type="EMBL" id="KNE61608.1"/>
    </source>
</evidence>
<dbReference type="STRING" id="578462.A0A0L0SGG7"/>
<feature type="domain" description="Helicase C-terminal" evidence="5">
    <location>
        <begin position="296"/>
        <end position="473"/>
    </location>
</feature>
<dbReference type="GO" id="GO:0003723">
    <property type="term" value="F:RNA binding"/>
    <property type="evidence" value="ECO:0007669"/>
    <property type="project" value="TreeGrafter"/>
</dbReference>
<accession>A0A0L0SGG7</accession>
<dbReference type="PANTHER" id="PTHR18934">
    <property type="entry name" value="ATP-DEPENDENT RNA HELICASE"/>
    <property type="match status" value="1"/>
</dbReference>
<dbReference type="eggNOG" id="KOG0920">
    <property type="taxonomic scope" value="Eukaryota"/>
</dbReference>
<dbReference type="CDD" id="cd17917">
    <property type="entry name" value="DEXHc_RHA-like"/>
    <property type="match status" value="1"/>
</dbReference>
<dbReference type="Pfam" id="PF00271">
    <property type="entry name" value="Helicase_C"/>
    <property type="match status" value="1"/>
</dbReference>
<evidence type="ECO:0000256" key="2">
    <source>
        <dbReference type="ARBA" id="ARBA00022840"/>
    </source>
</evidence>
<protein>
    <recommendedName>
        <fullName evidence="8">ATP-dependent helicase HrpA</fullName>
    </recommendedName>
</protein>
<dbReference type="SMART" id="SM00487">
    <property type="entry name" value="DEXDc"/>
    <property type="match status" value="1"/>
</dbReference>
<feature type="compositionally biased region" description="Polar residues" evidence="3">
    <location>
        <begin position="1"/>
        <end position="15"/>
    </location>
</feature>
<dbReference type="InterPro" id="IPR011545">
    <property type="entry name" value="DEAD/DEAH_box_helicase_dom"/>
</dbReference>
<dbReference type="Pfam" id="PF00270">
    <property type="entry name" value="DEAD"/>
    <property type="match status" value="1"/>
</dbReference>
<dbReference type="Proteomes" id="UP000054350">
    <property type="component" value="Unassembled WGS sequence"/>
</dbReference>
<organism evidence="6 7">
    <name type="scientific">Allomyces macrogynus (strain ATCC 38327)</name>
    <name type="common">Allomyces javanicus var. macrogynus</name>
    <dbReference type="NCBI Taxonomy" id="578462"/>
    <lineage>
        <taxon>Eukaryota</taxon>
        <taxon>Fungi</taxon>
        <taxon>Fungi incertae sedis</taxon>
        <taxon>Blastocladiomycota</taxon>
        <taxon>Blastocladiomycetes</taxon>
        <taxon>Blastocladiales</taxon>
        <taxon>Blastocladiaceae</taxon>
        <taxon>Allomyces</taxon>
    </lineage>
</organism>
<dbReference type="OrthoDB" id="28053at2759"/>
<sequence>MIGAASSSFTGTNGTYDAHRGGFRGRGAPRGRGRGGRGGRSGRGGQNGMRTVVDSKRRAAYEQGRDTLPITRHRDEILRAIASSPITIITGGTGCGKSTQVPQYLYQQALEKRTECKIVCTQPRRLATITLARRVAAELGVPAGQPHDELVGFQIGGLKYARDDTKIRFMTTGVLLESLRKAPDFGNCTHLIIDEVHERNLDEDLLQYYVRYVLQRNTELKIIIMSATIDTKTFLQYYQPLVPRFRIPVIEVAARTFPVTVQYWHDVLRELRLISFMTESPQLGKPGLFDATNETIIKHIIFRHQSDPMWHSYLVFLPGLGSIEEFAAKIQDLADRVPIDMRRNVDIIKLHSTIDLDDQTRIVQRPPKRTRKIILATNIAETSLTIPDAMVVFDTCLRKDVVYQDAERYASLNEVWVSQSCADQRKGRVGRVRAGTVYRYVPDALYQQLRPHREPEMRRLPLQTVVLRVLAANMTQLPKKVLEQCLSPPNLENVQWAIDSLLELQCIEPVVEPCAAGASDALLASNGQQTQGDRPYTVTSMGRVVADLPLEPEHGILCLLGHAMGVLDDCMLLACILQRRGVILTPPSLPVENAAAMLSYAVHIDEKTAGFGGSSDLLAHLNAYRFWEHAHRTDAVDPDHEPEWCRDEQHLSLYWLREVQDLVITLRKALAKHKLAEMPSREEMREIRRKRTRKVRELDKVEFMDEFDDDFEANQPRTAEQAEADEVDGSELILEDYYQEEEAQLLDPPPPTSVSVIDDLLEEFADIPTVSDEKLVDVVAQAYKAQQVQAPTSRPALDQMGTVANPFASLLRTIPNRVDRPELLCLLLAATQLPNRVEHTPGSKFPARIPNNPRLVPHATVEVRLQHPLRDIPSEHEQTLRRMGMTIKARPDLIVQLMTQQRTQSVYLTFRNTGKWMHAWDPRSATPRPADGVYLAHKLRPHNGQRMFIDAHRDYAVTRTLPYQRGSGAAQVYVGRASLYTPLLLPSGGFARPFSVTAADLRAVNYGRAWNVAHLTALFPAVATRVGVQAILEACFAPRSGTRSAVINGSLVTLVRLSADQSAAVDAFRAFVRDHVVHRAMYVTNALQFEEFDEDGNAVAPVDPTTAAGATERGPLLVENVRTMRDVAEAWTHPEIETKAAVAGALLVKMVGMLVREMATV</sequence>
<dbReference type="GO" id="GO:0004386">
    <property type="term" value="F:helicase activity"/>
    <property type="evidence" value="ECO:0007669"/>
    <property type="project" value="TreeGrafter"/>
</dbReference>
<evidence type="ECO:0000259" key="5">
    <source>
        <dbReference type="PROSITE" id="PS51194"/>
    </source>
</evidence>
<dbReference type="SMART" id="SM00490">
    <property type="entry name" value="HELICc"/>
    <property type="match status" value="1"/>
</dbReference>
<reference evidence="6 7" key="1">
    <citation type="submission" date="2009-11" db="EMBL/GenBank/DDBJ databases">
        <title>Annotation of Allomyces macrogynus ATCC 38327.</title>
        <authorList>
            <consortium name="The Broad Institute Genome Sequencing Platform"/>
            <person name="Russ C."/>
            <person name="Cuomo C."/>
            <person name="Burger G."/>
            <person name="Gray M.W."/>
            <person name="Holland P.W.H."/>
            <person name="King N."/>
            <person name="Lang F.B.F."/>
            <person name="Roger A.J."/>
            <person name="Ruiz-Trillo I."/>
            <person name="Young S.K."/>
            <person name="Zeng Q."/>
            <person name="Gargeya S."/>
            <person name="Fitzgerald M."/>
            <person name="Haas B."/>
            <person name="Abouelleil A."/>
            <person name="Alvarado L."/>
            <person name="Arachchi H.M."/>
            <person name="Berlin A."/>
            <person name="Chapman S.B."/>
            <person name="Gearin G."/>
            <person name="Goldberg J."/>
            <person name="Griggs A."/>
            <person name="Gujja S."/>
            <person name="Hansen M."/>
            <person name="Heiman D."/>
            <person name="Howarth C."/>
            <person name="Larimer J."/>
            <person name="Lui A."/>
            <person name="MacDonald P.J.P."/>
            <person name="McCowen C."/>
            <person name="Montmayeur A."/>
            <person name="Murphy C."/>
            <person name="Neiman D."/>
            <person name="Pearson M."/>
            <person name="Priest M."/>
            <person name="Roberts A."/>
            <person name="Saif S."/>
            <person name="Shea T."/>
            <person name="Sisk P."/>
            <person name="Stolte C."/>
            <person name="Sykes S."/>
            <person name="Wortman J."/>
            <person name="Nusbaum C."/>
            <person name="Birren B."/>
        </authorList>
    </citation>
    <scope>NUCLEOTIDE SEQUENCE [LARGE SCALE GENOMIC DNA]</scope>
    <source>
        <strain evidence="6 7">ATCC 38327</strain>
    </source>
</reference>
<evidence type="ECO:0000313" key="7">
    <source>
        <dbReference type="Proteomes" id="UP000054350"/>
    </source>
</evidence>
<evidence type="ECO:0000256" key="3">
    <source>
        <dbReference type="SAM" id="MobiDB-lite"/>
    </source>
</evidence>
<dbReference type="AlphaFoldDB" id="A0A0L0SGG7"/>
<dbReference type="PROSITE" id="PS51194">
    <property type="entry name" value="HELICASE_CTER"/>
    <property type="match status" value="1"/>
</dbReference>
<keyword evidence="1" id="KW-0547">Nucleotide-binding</keyword>
<dbReference type="InterPro" id="IPR001650">
    <property type="entry name" value="Helicase_C-like"/>
</dbReference>
<evidence type="ECO:0008006" key="8">
    <source>
        <dbReference type="Google" id="ProtNLM"/>
    </source>
</evidence>
<evidence type="ECO:0000256" key="1">
    <source>
        <dbReference type="ARBA" id="ARBA00022741"/>
    </source>
</evidence>
<feature type="compositionally biased region" description="Basic residues" evidence="3">
    <location>
        <begin position="21"/>
        <end position="37"/>
    </location>
</feature>
<proteinExistence type="predicted"/>
<reference evidence="6 7" key="2">
    <citation type="submission" date="2009-11" db="EMBL/GenBank/DDBJ databases">
        <title>The Genome Sequence of Allomyces macrogynus strain ATCC 38327.</title>
        <authorList>
            <consortium name="The Broad Institute Genome Sequencing Platform"/>
            <person name="Russ C."/>
            <person name="Cuomo C."/>
            <person name="Shea T."/>
            <person name="Young S.K."/>
            <person name="Zeng Q."/>
            <person name="Koehrsen M."/>
            <person name="Haas B."/>
            <person name="Borodovsky M."/>
            <person name="Guigo R."/>
            <person name="Alvarado L."/>
            <person name="Berlin A."/>
            <person name="Borenstein D."/>
            <person name="Chen Z."/>
            <person name="Engels R."/>
            <person name="Freedman E."/>
            <person name="Gellesch M."/>
            <person name="Goldberg J."/>
            <person name="Griggs A."/>
            <person name="Gujja S."/>
            <person name="Heiman D."/>
            <person name="Hepburn T."/>
            <person name="Howarth C."/>
            <person name="Jen D."/>
            <person name="Larson L."/>
            <person name="Lewis B."/>
            <person name="Mehta T."/>
            <person name="Park D."/>
            <person name="Pearson M."/>
            <person name="Roberts A."/>
            <person name="Saif S."/>
            <person name="Shenoy N."/>
            <person name="Sisk P."/>
            <person name="Stolte C."/>
            <person name="Sykes S."/>
            <person name="Walk T."/>
            <person name="White J."/>
            <person name="Yandava C."/>
            <person name="Burger G."/>
            <person name="Gray M.W."/>
            <person name="Holland P.W.H."/>
            <person name="King N."/>
            <person name="Lang F.B.F."/>
            <person name="Roger A.J."/>
            <person name="Ruiz-Trillo I."/>
            <person name="Lander E."/>
            <person name="Nusbaum C."/>
        </authorList>
    </citation>
    <scope>NUCLEOTIDE SEQUENCE [LARGE SCALE GENOMIC DNA]</scope>
    <source>
        <strain evidence="6 7">ATCC 38327</strain>
    </source>
</reference>
<dbReference type="PROSITE" id="PS51192">
    <property type="entry name" value="HELICASE_ATP_BIND_1"/>
    <property type="match status" value="1"/>
</dbReference>
<dbReference type="InterPro" id="IPR027417">
    <property type="entry name" value="P-loop_NTPase"/>
</dbReference>
<dbReference type="EMBL" id="GG745338">
    <property type="protein sequence ID" value="KNE61608.1"/>
    <property type="molecule type" value="Genomic_DNA"/>
</dbReference>
<feature type="domain" description="Helicase ATP-binding" evidence="4">
    <location>
        <begin position="78"/>
        <end position="247"/>
    </location>
</feature>
<dbReference type="GO" id="GO:0005524">
    <property type="term" value="F:ATP binding"/>
    <property type="evidence" value="ECO:0007669"/>
    <property type="project" value="UniProtKB-KW"/>
</dbReference>
<feature type="compositionally biased region" description="Gly residues" evidence="3">
    <location>
        <begin position="38"/>
        <end position="47"/>
    </location>
</feature>
<dbReference type="VEuPathDB" id="FungiDB:AMAG_06421"/>
<feature type="region of interest" description="Disordered" evidence="3">
    <location>
        <begin position="1"/>
        <end position="53"/>
    </location>
</feature>
<dbReference type="InterPro" id="IPR014001">
    <property type="entry name" value="Helicase_ATP-bd"/>
</dbReference>
<name>A0A0L0SGG7_ALLM3</name>
<dbReference type="PANTHER" id="PTHR18934:SF113">
    <property type="entry name" value="ATP-DEPENDENT RNA HELICASE TDRD9"/>
    <property type="match status" value="1"/>
</dbReference>
<dbReference type="SUPFAM" id="SSF52540">
    <property type="entry name" value="P-loop containing nucleoside triphosphate hydrolases"/>
    <property type="match status" value="1"/>
</dbReference>
<dbReference type="CDD" id="cd18791">
    <property type="entry name" value="SF2_C_RHA"/>
    <property type="match status" value="1"/>
</dbReference>
<gene>
    <name evidence="6" type="ORF">AMAG_06421</name>
</gene>
<dbReference type="OMA" id="NEQWISK"/>
<dbReference type="Gene3D" id="1.20.120.1080">
    <property type="match status" value="1"/>
</dbReference>
<dbReference type="Gene3D" id="3.40.50.300">
    <property type="entry name" value="P-loop containing nucleotide triphosphate hydrolases"/>
    <property type="match status" value="2"/>
</dbReference>
<evidence type="ECO:0000259" key="4">
    <source>
        <dbReference type="PROSITE" id="PS51192"/>
    </source>
</evidence>